<evidence type="ECO:0000256" key="4">
    <source>
        <dbReference type="ARBA" id="ARBA00023159"/>
    </source>
</evidence>
<gene>
    <name evidence="9" type="ORF">Ocin01_05223</name>
</gene>
<evidence type="ECO:0000256" key="6">
    <source>
        <dbReference type="PROSITE-ProRule" id="PRU00035"/>
    </source>
</evidence>
<evidence type="ECO:0000256" key="1">
    <source>
        <dbReference type="ARBA" id="ARBA00004123"/>
    </source>
</evidence>
<evidence type="ECO:0000313" key="9">
    <source>
        <dbReference type="EMBL" id="ODN01457.1"/>
    </source>
</evidence>
<dbReference type="SUPFAM" id="SSF55729">
    <property type="entry name" value="Acyl-CoA N-acyltransferases (Nat)"/>
    <property type="match status" value="1"/>
</dbReference>
<dbReference type="GO" id="GO:0045944">
    <property type="term" value="P:positive regulation of transcription by RNA polymerase II"/>
    <property type="evidence" value="ECO:0007669"/>
    <property type="project" value="TreeGrafter"/>
</dbReference>
<dbReference type="PANTHER" id="PTHR45750:SF3">
    <property type="entry name" value="HISTONE ACETYLTRANSFERASE"/>
    <property type="match status" value="1"/>
</dbReference>
<evidence type="ECO:0000313" key="10">
    <source>
        <dbReference type="Proteomes" id="UP000094527"/>
    </source>
</evidence>
<dbReference type="CDD" id="cd05509">
    <property type="entry name" value="Bromo_gcn5_like"/>
    <property type="match status" value="1"/>
</dbReference>
<reference evidence="9 10" key="1">
    <citation type="journal article" date="2016" name="Genome Biol. Evol.">
        <title>Gene Family Evolution Reflects Adaptation to Soil Environmental Stressors in the Genome of the Collembolan Orchesella cincta.</title>
        <authorList>
            <person name="Faddeeva-Vakhrusheva A."/>
            <person name="Derks M.F."/>
            <person name="Anvar S.Y."/>
            <person name="Agamennone V."/>
            <person name="Suring W."/>
            <person name="Smit S."/>
            <person name="van Straalen N.M."/>
            <person name="Roelofs D."/>
        </authorList>
    </citation>
    <scope>NUCLEOTIDE SEQUENCE [LARGE SCALE GENOMIC DNA]</scope>
    <source>
        <tissue evidence="9">Mixed pool</tissue>
    </source>
</reference>
<dbReference type="GO" id="GO:0005634">
    <property type="term" value="C:nucleus"/>
    <property type="evidence" value="ECO:0007669"/>
    <property type="project" value="UniProtKB-SubCell"/>
</dbReference>
<protein>
    <submittedName>
        <fullName evidence="9">Histone acetyltransferase KAT2A</fullName>
    </submittedName>
</protein>
<comment type="subcellular location">
    <subcellularLocation>
        <location evidence="1">Nucleus</location>
    </subcellularLocation>
</comment>
<dbReference type="OMA" id="DSGHYTH"/>
<keyword evidence="4" id="KW-0010">Activator</keyword>
<feature type="domain" description="N-acetyltransferase" evidence="8">
    <location>
        <begin position="43"/>
        <end position="189"/>
    </location>
</feature>
<dbReference type="Gene3D" id="1.20.920.10">
    <property type="entry name" value="Bromodomain-like"/>
    <property type="match status" value="1"/>
</dbReference>
<dbReference type="PRINTS" id="PR00503">
    <property type="entry name" value="BROMODOMAIN"/>
</dbReference>
<keyword evidence="3 6" id="KW-0103">Bromodomain</keyword>
<dbReference type="Proteomes" id="UP000094527">
    <property type="component" value="Unassembled WGS sequence"/>
</dbReference>
<dbReference type="Gene3D" id="3.40.630.30">
    <property type="match status" value="1"/>
</dbReference>
<dbReference type="AlphaFoldDB" id="A0A1D2N899"/>
<dbReference type="SMART" id="SM00297">
    <property type="entry name" value="BROMO"/>
    <property type="match status" value="1"/>
</dbReference>
<accession>A0A1D2N899</accession>
<keyword evidence="5" id="KW-0539">Nucleus</keyword>
<proteinExistence type="inferred from homology"/>
<evidence type="ECO:0000256" key="5">
    <source>
        <dbReference type="ARBA" id="ARBA00023242"/>
    </source>
</evidence>
<keyword evidence="9" id="KW-0808">Transferase</keyword>
<dbReference type="InterPro" id="IPR036427">
    <property type="entry name" value="Bromodomain-like_sf"/>
</dbReference>
<dbReference type="SUPFAM" id="SSF47370">
    <property type="entry name" value="Bromodomain"/>
    <property type="match status" value="1"/>
</dbReference>
<dbReference type="GO" id="GO:0010484">
    <property type="term" value="F:histone H3 acetyltransferase activity"/>
    <property type="evidence" value="ECO:0007669"/>
    <property type="project" value="TreeGrafter"/>
</dbReference>
<comment type="caution">
    <text evidence="9">The sequence shown here is derived from an EMBL/GenBank/DDBJ whole genome shotgun (WGS) entry which is preliminary data.</text>
</comment>
<dbReference type="PROSITE" id="PS50014">
    <property type="entry name" value="BROMODOMAIN_2"/>
    <property type="match status" value="1"/>
</dbReference>
<dbReference type="GO" id="GO:0140672">
    <property type="term" value="C:ATAC complex"/>
    <property type="evidence" value="ECO:0007669"/>
    <property type="project" value="TreeGrafter"/>
</dbReference>
<sequence>MEVDKSQQSSSAVASLPAAGVEATGMEESKGISSYVILNSMSRRISKETKRWLIDLENIYSRQLPKIPKKYISNLVFDINHSNLTLIKDGHVIGGICFRMIPTQGFSEIVFCAVLSSSQVKGYGTFLMNQLRDYHLKHGVLHFLTYADKNAIGYFKKQGFSKKIMFSRSKYSGFIKEYNGATLMHCKLEPFLITVFKLILNQVTNHPSSWPFVNPVEKKEVPDYYDCIQHPMDLTTIADRLDSGHYTHKSLFVGDMTRIFTNCRIYNSQKTVYYRCTNTLEKYFNNKLRESGLSELKYDNL</sequence>
<dbReference type="PANTHER" id="PTHR45750">
    <property type="entry name" value="GH11602P"/>
    <property type="match status" value="1"/>
</dbReference>
<dbReference type="OrthoDB" id="1937912at2759"/>
<dbReference type="PROSITE" id="PS51186">
    <property type="entry name" value="GNAT"/>
    <property type="match status" value="1"/>
</dbReference>
<evidence type="ECO:0000259" key="7">
    <source>
        <dbReference type="PROSITE" id="PS50014"/>
    </source>
</evidence>
<dbReference type="CDD" id="cd04301">
    <property type="entry name" value="NAT_SF"/>
    <property type="match status" value="1"/>
</dbReference>
<dbReference type="InterPro" id="IPR016181">
    <property type="entry name" value="Acyl_CoA_acyltransferase"/>
</dbReference>
<dbReference type="InterPro" id="IPR000182">
    <property type="entry name" value="GNAT_dom"/>
</dbReference>
<dbReference type="EMBL" id="LJIJ01000151">
    <property type="protein sequence ID" value="ODN01457.1"/>
    <property type="molecule type" value="Genomic_DNA"/>
</dbReference>
<evidence type="ECO:0000259" key="8">
    <source>
        <dbReference type="PROSITE" id="PS51186"/>
    </source>
</evidence>
<evidence type="ECO:0000256" key="3">
    <source>
        <dbReference type="ARBA" id="ARBA00023117"/>
    </source>
</evidence>
<organism evidence="9 10">
    <name type="scientific">Orchesella cincta</name>
    <name type="common">Springtail</name>
    <name type="synonym">Podura cincta</name>
    <dbReference type="NCBI Taxonomy" id="48709"/>
    <lineage>
        <taxon>Eukaryota</taxon>
        <taxon>Metazoa</taxon>
        <taxon>Ecdysozoa</taxon>
        <taxon>Arthropoda</taxon>
        <taxon>Hexapoda</taxon>
        <taxon>Collembola</taxon>
        <taxon>Entomobryomorpha</taxon>
        <taxon>Entomobryoidea</taxon>
        <taxon>Orchesellidae</taxon>
        <taxon>Orchesellinae</taxon>
        <taxon>Orchesella</taxon>
    </lineage>
</organism>
<comment type="similarity">
    <text evidence="2">Belongs to the acetyltransferase family. GCN5 subfamily.</text>
</comment>
<dbReference type="InterPro" id="IPR037800">
    <property type="entry name" value="GCN5"/>
</dbReference>
<dbReference type="Pfam" id="PF00439">
    <property type="entry name" value="Bromodomain"/>
    <property type="match status" value="1"/>
</dbReference>
<keyword evidence="10" id="KW-1185">Reference proteome</keyword>
<dbReference type="STRING" id="48709.A0A1D2N899"/>
<evidence type="ECO:0000256" key="2">
    <source>
        <dbReference type="ARBA" id="ARBA00008607"/>
    </source>
</evidence>
<dbReference type="InterPro" id="IPR001487">
    <property type="entry name" value="Bromodomain"/>
</dbReference>
<dbReference type="Pfam" id="PF00583">
    <property type="entry name" value="Acetyltransf_1"/>
    <property type="match status" value="1"/>
</dbReference>
<name>A0A1D2N899_ORCCI</name>
<feature type="domain" description="Bromo" evidence="7">
    <location>
        <begin position="204"/>
        <end position="274"/>
    </location>
</feature>